<protein>
    <recommendedName>
        <fullName evidence="6">Methylamine utilisation protein MauE domain-containing protein</fullName>
    </recommendedName>
</protein>
<comment type="subcellular location">
    <subcellularLocation>
        <location evidence="1">Membrane</location>
        <topology evidence="1">Multi-pass membrane protein</topology>
    </subcellularLocation>
</comment>
<feature type="transmembrane region" description="Helical" evidence="5">
    <location>
        <begin position="74"/>
        <end position="95"/>
    </location>
</feature>
<feature type="domain" description="Methylamine utilisation protein MauE" evidence="6">
    <location>
        <begin position="8"/>
        <end position="130"/>
    </location>
</feature>
<evidence type="ECO:0000313" key="8">
    <source>
        <dbReference type="Proteomes" id="UP000631670"/>
    </source>
</evidence>
<evidence type="ECO:0000256" key="4">
    <source>
        <dbReference type="ARBA" id="ARBA00023136"/>
    </source>
</evidence>
<evidence type="ECO:0000256" key="3">
    <source>
        <dbReference type="ARBA" id="ARBA00022989"/>
    </source>
</evidence>
<reference evidence="7 8" key="1">
    <citation type="submission" date="2020-10" db="EMBL/GenBank/DDBJ databases">
        <title>Sequencing the genomes of 1000 actinobacteria strains.</title>
        <authorList>
            <person name="Klenk H.-P."/>
        </authorList>
    </citation>
    <scope>NUCLEOTIDE SEQUENCE [LARGE SCALE GENOMIC DNA]</scope>
    <source>
        <strain evidence="7 8">DSM 44653</strain>
    </source>
</reference>
<keyword evidence="8" id="KW-1185">Reference proteome</keyword>
<evidence type="ECO:0000259" key="6">
    <source>
        <dbReference type="Pfam" id="PF07291"/>
    </source>
</evidence>
<accession>A0ABR9IFE9</accession>
<dbReference type="RefSeq" id="WP_086857806.1">
    <property type="nucleotide sequence ID" value="NZ_JADBEG010000001.1"/>
</dbReference>
<name>A0ABR9IFE9_9PSEU</name>
<proteinExistence type="predicted"/>
<gene>
    <name evidence="7" type="ORF">H4696_008990</name>
</gene>
<keyword evidence="2 5" id="KW-0812">Transmembrane</keyword>
<evidence type="ECO:0000256" key="1">
    <source>
        <dbReference type="ARBA" id="ARBA00004141"/>
    </source>
</evidence>
<keyword evidence="4 5" id="KW-0472">Membrane</keyword>
<keyword evidence="3 5" id="KW-1133">Transmembrane helix</keyword>
<dbReference type="EMBL" id="JADBEG010000001">
    <property type="protein sequence ID" value="MBE1501890.1"/>
    <property type="molecule type" value="Genomic_DNA"/>
</dbReference>
<feature type="transmembrane region" description="Helical" evidence="5">
    <location>
        <begin position="47"/>
        <end position="68"/>
    </location>
</feature>
<evidence type="ECO:0000256" key="2">
    <source>
        <dbReference type="ARBA" id="ARBA00022692"/>
    </source>
</evidence>
<feature type="transmembrane region" description="Helical" evidence="5">
    <location>
        <begin position="107"/>
        <end position="129"/>
    </location>
</feature>
<sequence length="156" mass="15599">MSIFWSAVMTVLSAAGAIFLLAAGFGHVVRHREHRAVLRAHRLLPPVFAPLTTGAEVLIGTAVLLALLAAPAAAAPALLAQAGLYTAFAGYAGVLRVRRPGVPCGCFGSEVVSWAVVARAAVLAAAGAACAALGAASPLCVAAGAVLAMAAHLLRR</sequence>
<evidence type="ECO:0000313" key="7">
    <source>
        <dbReference type="EMBL" id="MBE1501890.1"/>
    </source>
</evidence>
<dbReference type="InterPro" id="IPR009908">
    <property type="entry name" value="Methylamine_util_MauE"/>
</dbReference>
<dbReference type="Pfam" id="PF07291">
    <property type="entry name" value="MauE"/>
    <property type="match status" value="1"/>
</dbReference>
<feature type="transmembrane region" description="Helical" evidence="5">
    <location>
        <begin position="135"/>
        <end position="154"/>
    </location>
</feature>
<evidence type="ECO:0000256" key="5">
    <source>
        <dbReference type="SAM" id="Phobius"/>
    </source>
</evidence>
<comment type="caution">
    <text evidence="7">The sequence shown here is derived from an EMBL/GenBank/DDBJ whole genome shotgun (WGS) entry which is preliminary data.</text>
</comment>
<dbReference type="Proteomes" id="UP000631670">
    <property type="component" value="Unassembled WGS sequence"/>
</dbReference>
<feature type="transmembrane region" description="Helical" evidence="5">
    <location>
        <begin position="6"/>
        <end position="26"/>
    </location>
</feature>
<organism evidence="7 8">
    <name type="scientific">Amycolatopsis lexingtonensis</name>
    <dbReference type="NCBI Taxonomy" id="218822"/>
    <lineage>
        <taxon>Bacteria</taxon>
        <taxon>Bacillati</taxon>
        <taxon>Actinomycetota</taxon>
        <taxon>Actinomycetes</taxon>
        <taxon>Pseudonocardiales</taxon>
        <taxon>Pseudonocardiaceae</taxon>
        <taxon>Amycolatopsis</taxon>
    </lineage>
</organism>